<dbReference type="OrthoDB" id="449284at2759"/>
<comment type="caution">
    <text evidence="4">The sequence shown here is derived from an EMBL/GenBank/DDBJ whole genome shotgun (WGS) entry which is preliminary data.</text>
</comment>
<protein>
    <recommendedName>
        <fullName evidence="3">DRBM domain-containing protein</fullName>
    </recommendedName>
</protein>
<dbReference type="Gene3D" id="3.30.160.20">
    <property type="match status" value="2"/>
</dbReference>
<dbReference type="InterPro" id="IPR014720">
    <property type="entry name" value="dsRBD_dom"/>
</dbReference>
<evidence type="ECO:0000256" key="1">
    <source>
        <dbReference type="PROSITE-ProRule" id="PRU00266"/>
    </source>
</evidence>
<feature type="domain" description="DRBM" evidence="3">
    <location>
        <begin position="146"/>
        <end position="223"/>
    </location>
</feature>
<dbReference type="SUPFAM" id="SSF54768">
    <property type="entry name" value="dsRNA-binding domain-like"/>
    <property type="match status" value="2"/>
</dbReference>
<gene>
    <name evidence="4" type="ORF">SNAT2548_LOCUS4980</name>
</gene>
<dbReference type="Pfam" id="PF00035">
    <property type="entry name" value="dsrm"/>
    <property type="match status" value="1"/>
</dbReference>
<evidence type="ECO:0000313" key="4">
    <source>
        <dbReference type="EMBL" id="CAE7042138.1"/>
    </source>
</evidence>
<evidence type="ECO:0000313" key="5">
    <source>
        <dbReference type="Proteomes" id="UP000604046"/>
    </source>
</evidence>
<feature type="region of interest" description="Disordered" evidence="2">
    <location>
        <begin position="1"/>
        <end position="42"/>
    </location>
</feature>
<evidence type="ECO:0000259" key="3">
    <source>
        <dbReference type="PROSITE" id="PS50137"/>
    </source>
</evidence>
<feature type="region of interest" description="Disordered" evidence="2">
    <location>
        <begin position="327"/>
        <end position="366"/>
    </location>
</feature>
<dbReference type="GO" id="GO:0003723">
    <property type="term" value="F:RNA binding"/>
    <property type="evidence" value="ECO:0007669"/>
    <property type="project" value="UniProtKB-UniRule"/>
</dbReference>
<accession>A0A812IK25</accession>
<dbReference type="EMBL" id="CAJNDS010000312">
    <property type="protein sequence ID" value="CAE7042138.1"/>
    <property type="molecule type" value="Genomic_DNA"/>
</dbReference>
<feature type="compositionally biased region" description="Polar residues" evidence="2">
    <location>
        <begin position="115"/>
        <end position="125"/>
    </location>
</feature>
<dbReference type="AlphaFoldDB" id="A0A812IK25"/>
<dbReference type="Proteomes" id="UP000604046">
    <property type="component" value="Unassembled WGS sequence"/>
</dbReference>
<keyword evidence="5" id="KW-1185">Reference proteome</keyword>
<proteinExistence type="predicted"/>
<dbReference type="SMART" id="SM00358">
    <property type="entry name" value="DSRM"/>
    <property type="match status" value="2"/>
</dbReference>
<dbReference type="PROSITE" id="PS50137">
    <property type="entry name" value="DS_RBD"/>
    <property type="match status" value="1"/>
</dbReference>
<name>A0A812IK25_9DINO</name>
<evidence type="ECO:0000256" key="2">
    <source>
        <dbReference type="SAM" id="MobiDB-lite"/>
    </source>
</evidence>
<feature type="compositionally biased region" description="Basic residues" evidence="2">
    <location>
        <begin position="23"/>
        <end position="42"/>
    </location>
</feature>
<reference evidence="4" key="1">
    <citation type="submission" date="2021-02" db="EMBL/GenBank/DDBJ databases">
        <authorList>
            <person name="Dougan E. K."/>
            <person name="Rhodes N."/>
            <person name="Thang M."/>
            <person name="Chan C."/>
        </authorList>
    </citation>
    <scope>NUCLEOTIDE SEQUENCE</scope>
</reference>
<sequence>MTRALGRWHDEPEPTPWTGRGSYGKRRIRSPPGRSRSRRSRVQHLRHEFHEFERERSRCSRSRSRPSTSDLHGIAQSLADAIMDLQVPCENLQGLWSKLIRLRSRLRSHDGNRTPAYNSFSTSRPSLDPLDPNVTRETYPTHPKSNWIGKLQELYSRASQRPVKKDEIKYTTHEESAASSSTKQFRSTVEASNFTYRYHGSLCNTKKQAEHSAAYTAIRAEFPECDLEEALSSQSRPDRNLTSLTFKSKLHEELKRRLGMEITRDQLPYETTFFEDNQPDELYVSRVTLKCYGADGASYTGNLQPTRKLAEQSAAEVALAALEDEVGQVTKKKQAREKNKAMRHEVKEEEESYSTYSSCDHEEDDG</sequence>
<feature type="compositionally biased region" description="Basic and acidic residues" evidence="2">
    <location>
        <begin position="336"/>
        <end position="347"/>
    </location>
</feature>
<feature type="region of interest" description="Disordered" evidence="2">
    <location>
        <begin position="113"/>
        <end position="142"/>
    </location>
</feature>
<organism evidence="4 5">
    <name type="scientific">Symbiodinium natans</name>
    <dbReference type="NCBI Taxonomy" id="878477"/>
    <lineage>
        <taxon>Eukaryota</taxon>
        <taxon>Sar</taxon>
        <taxon>Alveolata</taxon>
        <taxon>Dinophyceae</taxon>
        <taxon>Suessiales</taxon>
        <taxon>Symbiodiniaceae</taxon>
        <taxon>Symbiodinium</taxon>
    </lineage>
</organism>
<keyword evidence="1" id="KW-0694">RNA-binding</keyword>